<comment type="caution">
    <text evidence="2">The sequence shown here is derived from an EMBL/GenBank/DDBJ whole genome shotgun (WGS) entry which is preliminary data.</text>
</comment>
<dbReference type="EMBL" id="LPWE01000001">
    <property type="protein sequence ID" value="ODR97526.1"/>
    <property type="molecule type" value="Genomic_DNA"/>
</dbReference>
<reference evidence="2 3" key="1">
    <citation type="journal article" date="2016" name="Environ. Microbiol.">
        <title>New Methyloceanibacter diversity from North Sea sediments includes methanotroph containing solely the soluble methane monooxygenase.</title>
        <authorList>
            <person name="Vekeman B."/>
            <person name="Kerckhof F.M."/>
            <person name="Cremers G."/>
            <person name="de Vos P."/>
            <person name="Vandamme P."/>
            <person name="Boon N."/>
            <person name="Op den Camp H.J."/>
            <person name="Heylen K."/>
        </authorList>
    </citation>
    <scope>NUCLEOTIDE SEQUENCE [LARGE SCALE GENOMIC DNA]</scope>
    <source>
        <strain evidence="2 3">R-67176</strain>
    </source>
</reference>
<evidence type="ECO:0000256" key="1">
    <source>
        <dbReference type="SAM" id="Phobius"/>
    </source>
</evidence>
<feature type="transmembrane region" description="Helical" evidence="1">
    <location>
        <begin position="16"/>
        <end position="37"/>
    </location>
</feature>
<proteinExistence type="predicted"/>
<keyword evidence="1" id="KW-0812">Transmembrane</keyword>
<keyword evidence="1" id="KW-0472">Membrane</keyword>
<name>A0A1E3VX60_9HYPH</name>
<feature type="transmembrane region" description="Helical" evidence="1">
    <location>
        <begin position="49"/>
        <end position="74"/>
    </location>
</feature>
<gene>
    <name evidence="2" type="ORF">AUC70_00445</name>
</gene>
<evidence type="ECO:0000313" key="2">
    <source>
        <dbReference type="EMBL" id="ODR97526.1"/>
    </source>
</evidence>
<accession>A0A1E3VX60</accession>
<dbReference type="AlphaFoldDB" id="A0A1E3VX60"/>
<keyword evidence="3" id="KW-1185">Reference proteome</keyword>
<sequence>MHAFAEALSDPALRGAYLAFSLVLLILPLVLIWLWYRQRAKAGTVDRPMLIRVGLLTLLWMVANAAALGFLMWAETVTKTGG</sequence>
<dbReference type="Proteomes" id="UP000094172">
    <property type="component" value="Unassembled WGS sequence"/>
</dbReference>
<protein>
    <submittedName>
        <fullName evidence="2">Uncharacterized protein</fullName>
    </submittedName>
</protein>
<evidence type="ECO:0000313" key="3">
    <source>
        <dbReference type="Proteomes" id="UP000094172"/>
    </source>
</evidence>
<dbReference type="RefSeq" id="WP_069443084.1">
    <property type="nucleotide sequence ID" value="NZ_LPWE01000001.1"/>
</dbReference>
<keyword evidence="1" id="KW-1133">Transmembrane helix</keyword>
<organism evidence="2 3">
    <name type="scientific">Methyloceanibacter stevinii</name>
    <dbReference type="NCBI Taxonomy" id="1774970"/>
    <lineage>
        <taxon>Bacteria</taxon>
        <taxon>Pseudomonadati</taxon>
        <taxon>Pseudomonadota</taxon>
        <taxon>Alphaproteobacteria</taxon>
        <taxon>Hyphomicrobiales</taxon>
        <taxon>Hyphomicrobiaceae</taxon>
        <taxon>Methyloceanibacter</taxon>
    </lineage>
</organism>